<feature type="compositionally biased region" description="Polar residues" evidence="9">
    <location>
        <begin position="192"/>
        <end position="206"/>
    </location>
</feature>
<dbReference type="EMBL" id="CANL01000057">
    <property type="protein sequence ID" value="CCM65188.1"/>
    <property type="molecule type" value="Genomic_DNA"/>
</dbReference>
<dbReference type="STRING" id="1229780.BN381_600002"/>
<comment type="caution">
    <text evidence="11">The sequence shown here is derived from an EMBL/GenBank/DDBJ whole genome shotgun (WGS) entry which is preliminary data.</text>
</comment>
<evidence type="ECO:0000259" key="10">
    <source>
        <dbReference type="Pfam" id="PF01555"/>
    </source>
</evidence>
<dbReference type="eggNOG" id="COG0863">
    <property type="taxonomic scope" value="Bacteria"/>
</dbReference>
<dbReference type="GO" id="GO:0009307">
    <property type="term" value="P:DNA restriction-modification system"/>
    <property type="evidence" value="ECO:0007669"/>
    <property type="project" value="UniProtKB-KW"/>
</dbReference>
<evidence type="ECO:0000256" key="5">
    <source>
        <dbReference type="ARBA" id="ARBA00022691"/>
    </source>
</evidence>
<dbReference type="PROSITE" id="PS00093">
    <property type="entry name" value="N4_MTASE"/>
    <property type="match status" value="1"/>
</dbReference>
<keyword evidence="5" id="KW-0949">S-adenosyl-L-methionine</keyword>
<keyword evidence="12" id="KW-1185">Reference proteome</keyword>
<evidence type="ECO:0000256" key="6">
    <source>
        <dbReference type="ARBA" id="ARBA00022747"/>
    </source>
</evidence>
<evidence type="ECO:0000313" key="11">
    <source>
        <dbReference type="EMBL" id="CCM65188.1"/>
    </source>
</evidence>
<accession>R4Z385</accession>
<dbReference type="RefSeq" id="WP_012229697.1">
    <property type="nucleotide sequence ID" value="NZ_HG422565.1"/>
</dbReference>
<dbReference type="SUPFAM" id="SSF53335">
    <property type="entry name" value="S-adenosyl-L-methionine-dependent methyltransferases"/>
    <property type="match status" value="1"/>
</dbReference>
<evidence type="ECO:0000256" key="9">
    <source>
        <dbReference type="SAM" id="MobiDB-lite"/>
    </source>
</evidence>
<keyword evidence="3 11" id="KW-0489">Methyltransferase</keyword>
<reference evidence="11 12" key="1">
    <citation type="journal article" date="2013" name="ISME J.">
        <title>Metabolic model for the filamentous 'Candidatus Microthrix parvicella' based on genomic and metagenomic analyses.</title>
        <authorList>
            <person name="Jon McIlroy S."/>
            <person name="Kristiansen R."/>
            <person name="Albertsen M."/>
            <person name="Michael Karst S."/>
            <person name="Rossetti S."/>
            <person name="Lund Nielsen J."/>
            <person name="Tandoi V."/>
            <person name="James Seviour R."/>
            <person name="Nielsen P.H."/>
        </authorList>
    </citation>
    <scope>NUCLEOTIDE SEQUENCE [LARGE SCALE GENOMIC DNA]</scope>
    <source>
        <strain evidence="11 12">RN1</strain>
    </source>
</reference>
<evidence type="ECO:0000256" key="4">
    <source>
        <dbReference type="ARBA" id="ARBA00022679"/>
    </source>
</evidence>
<evidence type="ECO:0000256" key="8">
    <source>
        <dbReference type="ARBA" id="ARBA00049120"/>
    </source>
</evidence>
<dbReference type="GO" id="GO:0015667">
    <property type="term" value="F:site-specific DNA-methyltransferase (cytosine-N4-specific) activity"/>
    <property type="evidence" value="ECO:0007669"/>
    <property type="project" value="UniProtKB-EC"/>
</dbReference>
<dbReference type="GO" id="GO:0003677">
    <property type="term" value="F:DNA binding"/>
    <property type="evidence" value="ECO:0007669"/>
    <property type="project" value="UniProtKB-KW"/>
</dbReference>
<organism evidence="11 12">
    <name type="scientific">Candidatus Neomicrothrix parvicella RN1</name>
    <dbReference type="NCBI Taxonomy" id="1229780"/>
    <lineage>
        <taxon>Bacteria</taxon>
        <taxon>Bacillati</taxon>
        <taxon>Actinomycetota</taxon>
        <taxon>Acidimicrobiia</taxon>
        <taxon>Acidimicrobiales</taxon>
        <taxon>Microthrixaceae</taxon>
        <taxon>Candidatus Neomicrothrix</taxon>
    </lineage>
</organism>
<dbReference type="InterPro" id="IPR029063">
    <property type="entry name" value="SAM-dependent_MTases_sf"/>
</dbReference>
<dbReference type="GO" id="GO:0008170">
    <property type="term" value="F:N-methyltransferase activity"/>
    <property type="evidence" value="ECO:0007669"/>
    <property type="project" value="InterPro"/>
</dbReference>
<dbReference type="HOGENOM" id="CLU_1218008_0_0_11"/>
<evidence type="ECO:0000313" key="12">
    <source>
        <dbReference type="Proteomes" id="UP000018291"/>
    </source>
</evidence>
<keyword evidence="6" id="KW-0680">Restriction system</keyword>
<proteinExistence type="inferred from homology"/>
<protein>
    <recommendedName>
        <fullName evidence="2">site-specific DNA-methyltransferase (cytosine-N(4)-specific)</fullName>
        <ecNumber evidence="2">2.1.1.113</ecNumber>
    </recommendedName>
</protein>
<feature type="domain" description="DNA methylase N-4/N-6" evidence="10">
    <location>
        <begin position="89"/>
        <end position="145"/>
    </location>
</feature>
<dbReference type="Gene3D" id="3.40.50.150">
    <property type="entry name" value="Vaccinia Virus protein VP39"/>
    <property type="match status" value="1"/>
</dbReference>
<name>R4Z385_9ACTN</name>
<evidence type="ECO:0000256" key="3">
    <source>
        <dbReference type="ARBA" id="ARBA00022603"/>
    </source>
</evidence>
<dbReference type="InterPro" id="IPR017985">
    <property type="entry name" value="MeTrfase_CN4_CS"/>
</dbReference>
<evidence type="ECO:0000256" key="7">
    <source>
        <dbReference type="ARBA" id="ARBA00023125"/>
    </source>
</evidence>
<keyword evidence="4" id="KW-0808">Transferase</keyword>
<dbReference type="CDD" id="cd02440">
    <property type="entry name" value="AdoMet_MTases"/>
    <property type="match status" value="1"/>
</dbReference>
<keyword evidence="7" id="KW-0238">DNA-binding</keyword>
<comment type="similarity">
    <text evidence="1">Belongs to the N(4)/N(6)-methyltransferase family. N(4) subfamily.</text>
</comment>
<evidence type="ECO:0000256" key="1">
    <source>
        <dbReference type="ARBA" id="ARBA00010203"/>
    </source>
</evidence>
<dbReference type="GO" id="GO:0032259">
    <property type="term" value="P:methylation"/>
    <property type="evidence" value="ECO:0007669"/>
    <property type="project" value="UniProtKB-KW"/>
</dbReference>
<evidence type="ECO:0000256" key="2">
    <source>
        <dbReference type="ARBA" id="ARBA00012185"/>
    </source>
</evidence>
<feature type="compositionally biased region" description="Low complexity" evidence="9">
    <location>
        <begin position="159"/>
        <end position="186"/>
    </location>
</feature>
<gene>
    <name evidence="11" type="ORF">BN381_600002</name>
</gene>
<feature type="region of interest" description="Disordered" evidence="9">
    <location>
        <begin position="147"/>
        <end position="206"/>
    </location>
</feature>
<sequence length="227" mass="24099">MSPATKRSEKTTGEPTVFGVPLGPDLVGAAVPQSLLELAHAEPQKAFPAIAKDPEACARIQKAVQGLPTIHRLHNGDSRSIELEPGSADLVVTSPPYWTLKKYNDHESQLGDFLDELDEVWRRSYDALVPGGRIVVVVGDVNVSRRPSDATLSSRCTPASRSVAGRSASTTSRRSSGTRSPTLSTRWEAVDSSASHTNPTVWSRTTSSTSCFSASLAGTGSLGSQRG</sequence>
<dbReference type="AlphaFoldDB" id="R4Z385"/>
<dbReference type="Proteomes" id="UP000018291">
    <property type="component" value="Unassembled WGS sequence"/>
</dbReference>
<dbReference type="Pfam" id="PF01555">
    <property type="entry name" value="N6_N4_Mtase"/>
    <property type="match status" value="1"/>
</dbReference>
<comment type="catalytic activity">
    <reaction evidence="8">
        <text>a 2'-deoxycytidine in DNA + S-adenosyl-L-methionine = an N(4)-methyl-2'-deoxycytidine in DNA + S-adenosyl-L-homocysteine + H(+)</text>
        <dbReference type="Rhea" id="RHEA:16857"/>
        <dbReference type="Rhea" id="RHEA-COMP:11369"/>
        <dbReference type="Rhea" id="RHEA-COMP:13674"/>
        <dbReference type="ChEBI" id="CHEBI:15378"/>
        <dbReference type="ChEBI" id="CHEBI:57856"/>
        <dbReference type="ChEBI" id="CHEBI:59789"/>
        <dbReference type="ChEBI" id="CHEBI:85452"/>
        <dbReference type="ChEBI" id="CHEBI:137933"/>
        <dbReference type="EC" id="2.1.1.113"/>
    </reaction>
</comment>
<dbReference type="InterPro" id="IPR002941">
    <property type="entry name" value="DNA_methylase_N4/N6"/>
</dbReference>
<dbReference type="EC" id="2.1.1.113" evidence="2"/>